<evidence type="ECO:0000313" key="2">
    <source>
        <dbReference type="EMBL" id="KZE83463.1"/>
    </source>
</evidence>
<dbReference type="PROSITE" id="PS51272">
    <property type="entry name" value="SLH"/>
    <property type="match status" value="3"/>
</dbReference>
<evidence type="ECO:0000313" key="3">
    <source>
        <dbReference type="Proteomes" id="UP000076563"/>
    </source>
</evidence>
<reference evidence="3" key="1">
    <citation type="submission" date="2016-01" db="EMBL/GenBank/DDBJ databases">
        <title>Draft genome of Chromobacterium sp. F49.</title>
        <authorList>
            <person name="Hong K.W."/>
        </authorList>
    </citation>
    <scope>NUCLEOTIDE SEQUENCE [LARGE SCALE GENOMIC DNA]</scope>
    <source>
        <strain evidence="3">M63</strain>
    </source>
</reference>
<protein>
    <submittedName>
        <fullName evidence="2">S-layer protein</fullName>
    </submittedName>
</protein>
<dbReference type="STRING" id="1007103.GCA_000213315_06013"/>
<dbReference type="EMBL" id="LQRA01000024">
    <property type="protein sequence ID" value="KZE83463.1"/>
    <property type="molecule type" value="Genomic_DNA"/>
</dbReference>
<sequence>MKPAVLKKTAQVTVLMLIISVLVPVLAFAASGFKNLNFDSNGTVTGTVYSDVYSVNATVYAFDPNGNRIAVSDATYVDYDVTNNVYNYKFTVAGSTYDYVRLQGPFGTSVDGKTTITDSVYQSVYRNNGSNPGGGSTCCSGGGGGGGIWGSETINVNSDGSVDADQLKNSLKNYDKVTLKLNGDIALIPAKALVDYVTDSKKVLVIVNDKGSYIIPLNALKLQDLASKLSVTTDELKLKVTIAKASDTTKDGVDKAAKALGGTVASNAVDFDIVGLGKDQQTAALDLGNNYISRILPLSKAVDSSKATGVLYNPTTGKLSFVPAVFSSTDGKNEATLKRNGSSIYAVIELNKTFSDINGHWAESYIKLLANKLVVDGVTDTTFQPERNITRAEFAALVVRALGLDTNSGSSTFKDVAASDWYASVVAAAANAKLVDGYEDGTFRPNATINREELAAMVVRALNYAGAKPDVSADKQTQLLAKFKDASKIVWAKNEIAAAIDAGIIDGMTDDTLGARDTATRAQSATMLKRLLSKASFINN</sequence>
<evidence type="ECO:0000259" key="1">
    <source>
        <dbReference type="PROSITE" id="PS51272"/>
    </source>
</evidence>
<gene>
    <name evidence="2" type="ORF">AV654_07755</name>
</gene>
<dbReference type="InterPro" id="IPR001119">
    <property type="entry name" value="SLH_dom"/>
</dbReference>
<name>A0A165RLD3_9BACL</name>
<dbReference type="PANTHER" id="PTHR43308:SF5">
    <property type="entry name" value="S-LAYER PROTEIN _ PEPTIDOGLYCAN ENDO-BETA-N-ACETYLGLUCOSAMINIDASE"/>
    <property type="match status" value="1"/>
</dbReference>
<feature type="domain" description="SLH" evidence="1">
    <location>
        <begin position="349"/>
        <end position="408"/>
    </location>
</feature>
<keyword evidence="3" id="KW-1185">Reference proteome</keyword>
<dbReference type="InterPro" id="IPR051465">
    <property type="entry name" value="Cell_Envelope_Struct_Comp"/>
</dbReference>
<accession>A0A165RLD3</accession>
<feature type="domain" description="SLH" evidence="1">
    <location>
        <begin position="409"/>
        <end position="472"/>
    </location>
</feature>
<dbReference type="AlphaFoldDB" id="A0A165RLD3"/>
<dbReference type="RefSeq" id="WP_063178080.1">
    <property type="nucleotide sequence ID" value="NZ_LQRA01000024.1"/>
</dbReference>
<proteinExistence type="predicted"/>
<dbReference type="OrthoDB" id="1723494at2"/>
<dbReference type="eggNOG" id="COG2755">
    <property type="taxonomic scope" value="Bacteria"/>
</dbReference>
<dbReference type="Pfam" id="PF00395">
    <property type="entry name" value="SLH"/>
    <property type="match status" value="3"/>
</dbReference>
<dbReference type="Proteomes" id="UP000076563">
    <property type="component" value="Unassembled WGS sequence"/>
</dbReference>
<feature type="domain" description="SLH" evidence="1">
    <location>
        <begin position="479"/>
        <end position="540"/>
    </location>
</feature>
<organism evidence="2 3">
    <name type="scientific">Paenibacillus elgii</name>
    <dbReference type="NCBI Taxonomy" id="189691"/>
    <lineage>
        <taxon>Bacteria</taxon>
        <taxon>Bacillati</taxon>
        <taxon>Bacillota</taxon>
        <taxon>Bacilli</taxon>
        <taxon>Bacillales</taxon>
        <taxon>Paenibacillaceae</taxon>
        <taxon>Paenibacillus</taxon>
    </lineage>
</organism>
<dbReference type="PANTHER" id="PTHR43308">
    <property type="entry name" value="OUTER MEMBRANE PROTEIN ALPHA-RELATED"/>
    <property type="match status" value="1"/>
</dbReference>
<comment type="caution">
    <text evidence="2">The sequence shown here is derived from an EMBL/GenBank/DDBJ whole genome shotgun (WGS) entry which is preliminary data.</text>
</comment>